<dbReference type="AlphaFoldDB" id="A0A7J4JEI8"/>
<protein>
    <submittedName>
        <fullName evidence="2">Uncharacterized protein</fullName>
    </submittedName>
</protein>
<keyword evidence="1" id="KW-1133">Transmembrane helix</keyword>
<dbReference type="EMBL" id="DUGH01000052">
    <property type="protein sequence ID" value="HIH16182.1"/>
    <property type="molecule type" value="Genomic_DNA"/>
</dbReference>
<keyword evidence="1" id="KW-0472">Membrane</keyword>
<name>A0A7J4JEI8_9ARCH</name>
<evidence type="ECO:0000313" key="3">
    <source>
        <dbReference type="EMBL" id="MBS3063002.1"/>
    </source>
</evidence>
<evidence type="ECO:0000313" key="4">
    <source>
        <dbReference type="Proteomes" id="UP000564964"/>
    </source>
</evidence>
<gene>
    <name evidence="2" type="ORF">HA252_02145</name>
    <name evidence="3" type="ORF">J4203_03965</name>
</gene>
<evidence type="ECO:0000313" key="2">
    <source>
        <dbReference type="EMBL" id="HIH16182.1"/>
    </source>
</evidence>
<evidence type="ECO:0000256" key="1">
    <source>
        <dbReference type="SAM" id="Phobius"/>
    </source>
</evidence>
<keyword evidence="1" id="KW-0812">Transmembrane</keyword>
<feature type="transmembrane region" description="Helical" evidence="1">
    <location>
        <begin position="12"/>
        <end position="32"/>
    </location>
</feature>
<reference evidence="3" key="3">
    <citation type="submission" date="2021-05" db="EMBL/GenBank/DDBJ databases">
        <title>Protein family content uncovers lineage relationships and bacterial pathway maintenance mechanisms in DPANN archaea.</title>
        <authorList>
            <person name="Castelle C.J."/>
            <person name="Meheust R."/>
            <person name="Jaffe A.L."/>
            <person name="Seitz K."/>
            <person name="Gong X."/>
            <person name="Baker B.J."/>
            <person name="Banfield J.F."/>
        </authorList>
    </citation>
    <scope>NUCLEOTIDE SEQUENCE</scope>
    <source>
        <strain evidence="3">RIFCSPLOWO2_01_FULL_58_19</strain>
    </source>
</reference>
<dbReference type="Proteomes" id="UP000678237">
    <property type="component" value="Unassembled WGS sequence"/>
</dbReference>
<proteinExistence type="predicted"/>
<comment type="caution">
    <text evidence="2">The sequence shown here is derived from an EMBL/GenBank/DDBJ whole genome shotgun (WGS) entry which is preliminary data.</text>
</comment>
<dbReference type="EMBL" id="JAGVWE010000003">
    <property type="protein sequence ID" value="MBS3063002.1"/>
    <property type="molecule type" value="Genomic_DNA"/>
</dbReference>
<organism evidence="2 4">
    <name type="scientific">Candidatus Iainarchaeum sp</name>
    <dbReference type="NCBI Taxonomy" id="3101447"/>
    <lineage>
        <taxon>Archaea</taxon>
        <taxon>Candidatus Iainarchaeota</taxon>
        <taxon>Candidatus Iainarchaeia</taxon>
        <taxon>Candidatus Iainarchaeales</taxon>
        <taxon>Candidatus Iainarchaeaceae</taxon>
        <taxon>Candidatus Iainarchaeum</taxon>
    </lineage>
</organism>
<dbReference type="Proteomes" id="UP000564964">
    <property type="component" value="Unassembled WGS sequence"/>
</dbReference>
<reference evidence="3" key="2">
    <citation type="submission" date="2021-03" db="EMBL/GenBank/DDBJ databases">
        <authorList>
            <person name="Jaffe A."/>
        </authorList>
    </citation>
    <scope>NUCLEOTIDE SEQUENCE</scope>
    <source>
        <strain evidence="3">RIFCSPLOWO2_01_FULL_58_19</strain>
    </source>
</reference>
<reference evidence="4" key="1">
    <citation type="journal article" date="2020" name="bioRxiv">
        <title>A rank-normalized archaeal taxonomy based on genome phylogeny resolves widespread incomplete and uneven classifications.</title>
        <authorList>
            <person name="Rinke C."/>
            <person name="Chuvochina M."/>
            <person name="Mussig A.J."/>
            <person name="Chaumeil P.-A."/>
            <person name="Waite D.W."/>
            <person name="Whitman W.B."/>
            <person name="Parks D.H."/>
            <person name="Hugenholtz P."/>
        </authorList>
    </citation>
    <scope>NUCLEOTIDE SEQUENCE [LARGE SCALE GENOMIC DNA]</scope>
</reference>
<accession>A0A7J4JEI8</accession>
<sequence length="59" mass="6562">MFREKLVEWLKRYGPAEVISFVAALLSAQAALGLSGSILVSAFITTWATNFFFYGTLAW</sequence>